<evidence type="ECO:0000313" key="2">
    <source>
        <dbReference type="EMBL" id="KAK4298547.1"/>
    </source>
</evidence>
<evidence type="ECO:0000313" key="3">
    <source>
        <dbReference type="Proteomes" id="UP001292094"/>
    </source>
</evidence>
<evidence type="ECO:0000256" key="1">
    <source>
        <dbReference type="SAM" id="MobiDB-lite"/>
    </source>
</evidence>
<sequence length="110" mass="12849">MKEIRSLQPEAMAGAGGEKNRRQLPSSVPYVTFLIIGGLVRLRRNDQVEERKHYYKYRYVEERKLYYRRNPRIHIESIISHIPHPILALTVPGFNTSMCPWALRFTPGPA</sequence>
<proteinExistence type="predicted"/>
<comment type="caution">
    <text evidence="2">The sequence shown here is derived from an EMBL/GenBank/DDBJ whole genome shotgun (WGS) entry which is preliminary data.</text>
</comment>
<accession>A0AAE1TUS8</accession>
<gene>
    <name evidence="2" type="ORF">Pmani_029116</name>
</gene>
<organism evidence="2 3">
    <name type="scientific">Petrolisthes manimaculis</name>
    <dbReference type="NCBI Taxonomy" id="1843537"/>
    <lineage>
        <taxon>Eukaryota</taxon>
        <taxon>Metazoa</taxon>
        <taxon>Ecdysozoa</taxon>
        <taxon>Arthropoda</taxon>
        <taxon>Crustacea</taxon>
        <taxon>Multicrustacea</taxon>
        <taxon>Malacostraca</taxon>
        <taxon>Eumalacostraca</taxon>
        <taxon>Eucarida</taxon>
        <taxon>Decapoda</taxon>
        <taxon>Pleocyemata</taxon>
        <taxon>Anomura</taxon>
        <taxon>Galatheoidea</taxon>
        <taxon>Porcellanidae</taxon>
        <taxon>Petrolisthes</taxon>
    </lineage>
</organism>
<dbReference type="Proteomes" id="UP001292094">
    <property type="component" value="Unassembled WGS sequence"/>
</dbReference>
<feature type="region of interest" description="Disordered" evidence="1">
    <location>
        <begin position="1"/>
        <end position="23"/>
    </location>
</feature>
<name>A0AAE1TUS8_9EUCA</name>
<dbReference type="EMBL" id="JAWZYT010003410">
    <property type="protein sequence ID" value="KAK4298547.1"/>
    <property type="molecule type" value="Genomic_DNA"/>
</dbReference>
<keyword evidence="3" id="KW-1185">Reference proteome</keyword>
<dbReference type="AlphaFoldDB" id="A0AAE1TUS8"/>
<reference evidence="2" key="1">
    <citation type="submission" date="2023-11" db="EMBL/GenBank/DDBJ databases">
        <title>Genome assemblies of two species of porcelain crab, Petrolisthes cinctipes and Petrolisthes manimaculis (Anomura: Porcellanidae).</title>
        <authorList>
            <person name="Angst P."/>
        </authorList>
    </citation>
    <scope>NUCLEOTIDE SEQUENCE</scope>
    <source>
        <strain evidence="2">PB745_02</strain>
        <tissue evidence="2">Gill</tissue>
    </source>
</reference>
<protein>
    <submittedName>
        <fullName evidence="2">Uncharacterized protein</fullName>
    </submittedName>
</protein>